<evidence type="ECO:0000256" key="1">
    <source>
        <dbReference type="ARBA" id="ARBA00004302"/>
    </source>
</evidence>
<organism evidence="14 15">
    <name type="scientific">Hemibagrus wyckioides</name>
    <dbReference type="NCBI Taxonomy" id="337641"/>
    <lineage>
        <taxon>Eukaryota</taxon>
        <taxon>Metazoa</taxon>
        <taxon>Chordata</taxon>
        <taxon>Craniata</taxon>
        <taxon>Vertebrata</taxon>
        <taxon>Euteleostomi</taxon>
        <taxon>Actinopterygii</taxon>
        <taxon>Neopterygii</taxon>
        <taxon>Teleostei</taxon>
        <taxon>Ostariophysi</taxon>
        <taxon>Siluriformes</taxon>
        <taxon>Bagridae</taxon>
        <taxon>Hemibagrus</taxon>
    </lineage>
</organism>
<dbReference type="Gene3D" id="2.60.40.10">
    <property type="entry name" value="Immunoglobulins"/>
    <property type="match status" value="3"/>
</dbReference>
<dbReference type="SUPFAM" id="SSF49265">
    <property type="entry name" value="Fibronectin type III"/>
    <property type="match status" value="2"/>
</dbReference>
<evidence type="ECO:0000259" key="12">
    <source>
        <dbReference type="PROSITE" id="PS50234"/>
    </source>
</evidence>
<dbReference type="Pfam" id="PF00041">
    <property type="entry name" value="fn3"/>
    <property type="match status" value="2"/>
</dbReference>
<dbReference type="PROSITE" id="PS50234">
    <property type="entry name" value="VWFA"/>
    <property type="match status" value="1"/>
</dbReference>
<evidence type="ECO:0000256" key="4">
    <source>
        <dbReference type="ARBA" id="ARBA00022553"/>
    </source>
</evidence>
<reference evidence="14 15" key="1">
    <citation type="submission" date="2021-06" db="EMBL/GenBank/DDBJ databases">
        <title>Chromosome-level genome assembly of the red-tail catfish (Hemibagrus wyckioides).</title>
        <authorList>
            <person name="Shao F."/>
        </authorList>
    </citation>
    <scope>NUCLEOTIDE SEQUENCE [LARGE SCALE GENOMIC DNA]</scope>
    <source>
        <strain evidence="14">EC202008001</strain>
        <tissue evidence="14">Blood</tissue>
    </source>
</reference>
<evidence type="ECO:0000259" key="13">
    <source>
        <dbReference type="PROSITE" id="PS50853"/>
    </source>
</evidence>
<accession>A0A9D3SHL3</accession>
<dbReference type="InterPro" id="IPR003961">
    <property type="entry name" value="FN3_dom"/>
</dbReference>
<keyword evidence="7" id="KW-0084">Basement membrane</keyword>
<dbReference type="PROSITE" id="PS51257">
    <property type="entry name" value="PROKAR_LIPOPROTEIN"/>
    <property type="match status" value="1"/>
</dbReference>
<dbReference type="GO" id="GO:0005604">
    <property type="term" value="C:basement membrane"/>
    <property type="evidence" value="ECO:0007669"/>
    <property type="project" value="UniProtKB-SubCell"/>
</dbReference>
<feature type="chain" id="PRO_5039402003" description="von Willebrand factor A domain-containing protein 1" evidence="11">
    <location>
        <begin position="25"/>
        <end position="503"/>
    </location>
</feature>
<evidence type="ECO:0000256" key="8">
    <source>
        <dbReference type="ARBA" id="ARBA00023157"/>
    </source>
</evidence>
<keyword evidence="5 11" id="KW-0732">Signal</keyword>
<dbReference type="OrthoDB" id="9949424at2759"/>
<dbReference type="SUPFAM" id="SSF53300">
    <property type="entry name" value="vWA-like"/>
    <property type="match status" value="1"/>
</dbReference>
<dbReference type="InterPro" id="IPR036116">
    <property type="entry name" value="FN3_sf"/>
</dbReference>
<dbReference type="PANTHER" id="PTHR24020">
    <property type="entry name" value="COLLAGEN ALPHA"/>
    <property type="match status" value="1"/>
</dbReference>
<dbReference type="PRINTS" id="PR00453">
    <property type="entry name" value="VWFADOMAIN"/>
</dbReference>
<evidence type="ECO:0000313" key="14">
    <source>
        <dbReference type="EMBL" id="KAG7319354.1"/>
    </source>
</evidence>
<dbReference type="PANTHER" id="PTHR24020:SF77">
    <property type="entry name" value="VON WILLEBRAND FACTOR A DOMAIN-CONTAINING PROTEIN 1"/>
    <property type="match status" value="1"/>
</dbReference>
<feature type="domain" description="VWFA" evidence="12">
    <location>
        <begin position="39"/>
        <end position="212"/>
    </location>
</feature>
<dbReference type="CDD" id="cd00063">
    <property type="entry name" value="FN3"/>
    <property type="match status" value="2"/>
</dbReference>
<dbReference type="AlphaFoldDB" id="A0A9D3SHL3"/>
<keyword evidence="8" id="KW-1015">Disulfide bond</keyword>
<dbReference type="SMART" id="SM00327">
    <property type="entry name" value="VWA"/>
    <property type="match status" value="1"/>
</dbReference>
<evidence type="ECO:0000256" key="10">
    <source>
        <dbReference type="ARBA" id="ARBA00046169"/>
    </source>
</evidence>
<keyword evidence="3" id="KW-0272">Extracellular matrix</keyword>
<comment type="caution">
    <text evidence="14">The sequence shown here is derived from an EMBL/GenBank/DDBJ whole genome shotgun (WGS) entry which is preliminary data.</text>
</comment>
<proteinExistence type="predicted"/>
<evidence type="ECO:0000256" key="7">
    <source>
        <dbReference type="ARBA" id="ARBA00022869"/>
    </source>
</evidence>
<dbReference type="SMART" id="SM00060">
    <property type="entry name" value="FN3"/>
    <property type="match status" value="3"/>
</dbReference>
<feature type="domain" description="Fibronectin type-III" evidence="13">
    <location>
        <begin position="217"/>
        <end position="312"/>
    </location>
</feature>
<dbReference type="CDD" id="cd01450">
    <property type="entry name" value="vWFA_subfamily_ECM"/>
    <property type="match status" value="1"/>
</dbReference>
<feature type="domain" description="Fibronectin type-III" evidence="13">
    <location>
        <begin position="315"/>
        <end position="407"/>
    </location>
</feature>
<keyword evidence="2" id="KW-0964">Secreted</keyword>
<gene>
    <name evidence="14" type="ORF">KOW79_017828</name>
</gene>
<evidence type="ECO:0000256" key="5">
    <source>
        <dbReference type="ARBA" id="ARBA00022729"/>
    </source>
</evidence>
<sequence>MRRIGVACSLLLLLLSACVPRSSARDAAHGSGFDCCKSDILLLLDSSGSISYYEFSHMLHFLSDLFHPFQVGRGHVRVALVQVDTEPQVEFDFDAHSSQNTLQDALLRTPQLRGDTKTETALLLAQKLLRQQAGQEAPPRVLLWLTDGVEPGNVEGPIAALREDGVTVLAVCTGHSNLQVFSRAVTPPIEQHLYFVDPDYMDIITKDLREAITALICGECLHVRDVTSHSAVLHWRPVLIEGSGWYELQYGEMEWSFIPQRKLILSSDDTRTVLTDLEPDTHYSVLLTAHTPHTPHTPHSKSLSTSFTTLPDVLGPTTVLVSDSAPDRLRVSWAPVRSGRVEWYHVEFGPIPSGDVRTVMLPASQNSVLLTHLQPDTHYLITISALHSSGHHGAISIKACTQEVLAAIHDLHLTPIGFNSVKVDWKTPEQAVGLQGYWVKWETAERYPSSSSSSSSSRYLPAQSLSTILTHLTPTTRVCVAPVYRTARGEGQCCTTHTYTAAS</sequence>
<dbReference type="Gene3D" id="3.40.50.410">
    <property type="entry name" value="von Willebrand factor, type A domain"/>
    <property type="match status" value="1"/>
</dbReference>
<dbReference type="Pfam" id="PF00092">
    <property type="entry name" value="VWA"/>
    <property type="match status" value="1"/>
</dbReference>
<protein>
    <recommendedName>
        <fullName evidence="9">von Willebrand factor A domain-containing protein 1</fullName>
    </recommendedName>
</protein>
<keyword evidence="15" id="KW-1185">Reference proteome</keyword>
<evidence type="ECO:0000313" key="15">
    <source>
        <dbReference type="Proteomes" id="UP000824219"/>
    </source>
</evidence>
<dbReference type="EMBL" id="JAHKSW010000021">
    <property type="protein sequence ID" value="KAG7319354.1"/>
    <property type="molecule type" value="Genomic_DNA"/>
</dbReference>
<dbReference type="Proteomes" id="UP000824219">
    <property type="component" value="Linkage Group LG21"/>
</dbReference>
<evidence type="ECO:0000256" key="2">
    <source>
        <dbReference type="ARBA" id="ARBA00022525"/>
    </source>
</evidence>
<evidence type="ECO:0000256" key="3">
    <source>
        <dbReference type="ARBA" id="ARBA00022530"/>
    </source>
</evidence>
<evidence type="ECO:0000256" key="11">
    <source>
        <dbReference type="SAM" id="SignalP"/>
    </source>
</evidence>
<dbReference type="InterPro" id="IPR002035">
    <property type="entry name" value="VWF_A"/>
</dbReference>
<comment type="function">
    <text evidence="10">Promotes matrix assembly. Involved in the organization of skeletal muscles and in the formation of neuromuscular junctions.</text>
</comment>
<evidence type="ECO:0000256" key="6">
    <source>
        <dbReference type="ARBA" id="ARBA00022737"/>
    </source>
</evidence>
<comment type="subcellular location">
    <subcellularLocation>
        <location evidence="1">Secreted</location>
        <location evidence="1">Extracellular space</location>
        <location evidence="1">Extracellular matrix</location>
        <location evidence="1">Basement membrane</location>
    </subcellularLocation>
</comment>
<dbReference type="InterPro" id="IPR050525">
    <property type="entry name" value="ECM_Assembly_Org"/>
</dbReference>
<name>A0A9D3SHL3_9TELE</name>
<dbReference type="PROSITE" id="PS50853">
    <property type="entry name" value="FN3"/>
    <property type="match status" value="2"/>
</dbReference>
<feature type="signal peptide" evidence="11">
    <location>
        <begin position="1"/>
        <end position="24"/>
    </location>
</feature>
<dbReference type="InterPro" id="IPR013783">
    <property type="entry name" value="Ig-like_fold"/>
</dbReference>
<keyword evidence="4" id="KW-0597">Phosphoprotein</keyword>
<keyword evidence="6" id="KW-0677">Repeat</keyword>
<evidence type="ECO:0000256" key="9">
    <source>
        <dbReference type="ARBA" id="ARBA00029542"/>
    </source>
</evidence>
<dbReference type="InterPro" id="IPR036465">
    <property type="entry name" value="vWFA_dom_sf"/>
</dbReference>